<dbReference type="Proteomes" id="UP000289340">
    <property type="component" value="Chromosome 15"/>
</dbReference>
<dbReference type="AlphaFoldDB" id="A0A445GWZ2"/>
<evidence type="ECO:0000313" key="2">
    <source>
        <dbReference type="Proteomes" id="UP000289340"/>
    </source>
</evidence>
<name>A0A445GWZ2_GLYSO</name>
<dbReference type="AntiFam" id="ANF00038">
    <property type="entry name" value="Overlaps SRP RNA, same strand"/>
</dbReference>
<comment type="caution">
    <text evidence="1">The sequence shown here is derived from an EMBL/GenBank/DDBJ whole genome shotgun (WGS) entry which is preliminary data.</text>
</comment>
<gene>
    <name evidence="1" type="ORF">D0Y65_041731</name>
</gene>
<reference evidence="1 2" key="1">
    <citation type="submission" date="2018-09" db="EMBL/GenBank/DDBJ databases">
        <title>A high-quality reference genome of wild soybean provides a powerful tool to mine soybean genomes.</title>
        <authorList>
            <person name="Xie M."/>
            <person name="Chung C.Y.L."/>
            <person name="Li M.-W."/>
            <person name="Wong F.-L."/>
            <person name="Chan T.-F."/>
            <person name="Lam H.-M."/>
        </authorList>
    </citation>
    <scope>NUCLEOTIDE SEQUENCE [LARGE SCALE GENOMIC DNA]</scope>
    <source>
        <strain evidence="2">cv. W05</strain>
        <tissue evidence="1">Hypocotyl of etiolated seedlings</tissue>
    </source>
</reference>
<evidence type="ECO:0000313" key="1">
    <source>
        <dbReference type="EMBL" id="RZB65790.1"/>
    </source>
</evidence>
<proteinExistence type="predicted"/>
<keyword evidence="2" id="KW-1185">Reference proteome</keyword>
<organism evidence="1 2">
    <name type="scientific">Glycine soja</name>
    <name type="common">Wild soybean</name>
    <dbReference type="NCBI Taxonomy" id="3848"/>
    <lineage>
        <taxon>Eukaryota</taxon>
        <taxon>Viridiplantae</taxon>
        <taxon>Streptophyta</taxon>
        <taxon>Embryophyta</taxon>
        <taxon>Tracheophyta</taxon>
        <taxon>Spermatophyta</taxon>
        <taxon>Magnoliopsida</taxon>
        <taxon>eudicotyledons</taxon>
        <taxon>Gunneridae</taxon>
        <taxon>Pentapetalae</taxon>
        <taxon>rosids</taxon>
        <taxon>fabids</taxon>
        <taxon>Fabales</taxon>
        <taxon>Fabaceae</taxon>
        <taxon>Papilionoideae</taxon>
        <taxon>50 kb inversion clade</taxon>
        <taxon>NPAAA clade</taxon>
        <taxon>indigoferoid/millettioid clade</taxon>
        <taxon>Phaseoleae</taxon>
        <taxon>Glycine</taxon>
        <taxon>Glycine subgen. Soja</taxon>
    </lineage>
</organism>
<dbReference type="EMBL" id="QZWG01000015">
    <property type="protein sequence ID" value="RZB65790.1"/>
    <property type="molecule type" value="Genomic_DNA"/>
</dbReference>
<protein>
    <submittedName>
        <fullName evidence="1">Uncharacterized protein</fullName>
    </submittedName>
</protein>
<sequence length="72" mass="7764">MLNCPIPCDLSGGTRVMEQFFGFAGLGCGCNMLACPLQVEKWRAMREAGFTEQRILPTPGSGRITGCCNHSP</sequence>
<accession>A0A445GWZ2</accession>